<sequence length="292" mass="34308">MVHETPVNIQEELIQKITDAALHIRYNLTTRVTKTEIRRRCQTCIRNEASKRMFLLCIQNNKPVGFNLSEIKAFLMLRHDILISERQLKRYLKQLNLYRRKNYTDLTIISDFIDQQILGSGSLHGYRWMHLKCLQNGLVVTMNTVRRLLKEKDPEGVELRSRNRLRRRAYHNKGPNYMWHVDSYYDKLKPYGIAINGCIGELTDDGNCEWIVTSWLHPRRPSEIDPATFEIWSDIEFKCRLWLEKRTSLRHNKHRADIVDAARGNNLSAGTEVAGMLRKCRAIKLRMGNSEA</sequence>
<proteinExistence type="predicted"/>
<dbReference type="OrthoDB" id="6747988at2759"/>
<dbReference type="Proteomes" id="UP001153737">
    <property type="component" value="Chromosome 7"/>
</dbReference>
<reference evidence="1" key="2">
    <citation type="submission" date="2022-10" db="EMBL/GenBank/DDBJ databases">
        <authorList>
            <consortium name="ENA_rothamsted_submissions"/>
            <consortium name="culmorum"/>
            <person name="King R."/>
        </authorList>
    </citation>
    <scope>NUCLEOTIDE SEQUENCE</scope>
</reference>
<evidence type="ECO:0000313" key="1">
    <source>
        <dbReference type="EMBL" id="CAG9824029.1"/>
    </source>
</evidence>
<dbReference type="AlphaFoldDB" id="A0A9N9SLD9"/>
<evidence type="ECO:0008006" key="3">
    <source>
        <dbReference type="Google" id="ProtNLM"/>
    </source>
</evidence>
<dbReference type="EMBL" id="OU896713">
    <property type="protein sequence ID" value="CAG9824029.1"/>
    <property type="molecule type" value="Genomic_DNA"/>
</dbReference>
<gene>
    <name evidence="1" type="ORF">PHAECO_LOCUS11345</name>
</gene>
<organism evidence="1 2">
    <name type="scientific">Phaedon cochleariae</name>
    <name type="common">Mustard beetle</name>
    <dbReference type="NCBI Taxonomy" id="80249"/>
    <lineage>
        <taxon>Eukaryota</taxon>
        <taxon>Metazoa</taxon>
        <taxon>Ecdysozoa</taxon>
        <taxon>Arthropoda</taxon>
        <taxon>Hexapoda</taxon>
        <taxon>Insecta</taxon>
        <taxon>Pterygota</taxon>
        <taxon>Neoptera</taxon>
        <taxon>Endopterygota</taxon>
        <taxon>Coleoptera</taxon>
        <taxon>Polyphaga</taxon>
        <taxon>Cucujiformia</taxon>
        <taxon>Chrysomeloidea</taxon>
        <taxon>Chrysomelidae</taxon>
        <taxon>Chrysomelinae</taxon>
        <taxon>Chrysomelini</taxon>
        <taxon>Phaedon</taxon>
    </lineage>
</organism>
<protein>
    <recommendedName>
        <fullName evidence="3">Transposase</fullName>
    </recommendedName>
</protein>
<accession>A0A9N9SLD9</accession>
<evidence type="ECO:0000313" key="2">
    <source>
        <dbReference type="Proteomes" id="UP001153737"/>
    </source>
</evidence>
<name>A0A9N9SLD9_PHACE</name>
<keyword evidence="2" id="KW-1185">Reference proteome</keyword>
<dbReference type="PANTHER" id="PTHR46791">
    <property type="entry name" value="EXPRESSED PROTEIN"/>
    <property type="match status" value="1"/>
</dbReference>
<dbReference type="PANTHER" id="PTHR46791:SF13">
    <property type="entry name" value="CLR5 DOMAIN-CONTAINING PROTEIN"/>
    <property type="match status" value="1"/>
</dbReference>
<reference evidence="1" key="1">
    <citation type="submission" date="2022-01" db="EMBL/GenBank/DDBJ databases">
        <authorList>
            <person name="King R."/>
        </authorList>
    </citation>
    <scope>NUCLEOTIDE SEQUENCE</scope>
</reference>